<protein>
    <submittedName>
        <fullName evidence="1">Uncharacterized protein</fullName>
    </submittedName>
</protein>
<dbReference type="AlphaFoldDB" id="A0A0B2Q3I2"/>
<sequence length="66" mass="7511">MGSLFQLCFFGVEGHHHPHSASAQSATLRRRFPSLPQSSFITILDVVGNYRQMQLMQSPTRRLLKP</sequence>
<accession>A0A0B2Q3I2</accession>
<name>A0A0B2Q3I2_GLYSO</name>
<dbReference type="EMBL" id="KN661662">
    <property type="protein sequence ID" value="KHN14543.1"/>
    <property type="molecule type" value="Genomic_DNA"/>
</dbReference>
<evidence type="ECO:0000313" key="1">
    <source>
        <dbReference type="EMBL" id="KHN14543.1"/>
    </source>
</evidence>
<organism evidence="1">
    <name type="scientific">Glycine soja</name>
    <name type="common">Wild soybean</name>
    <dbReference type="NCBI Taxonomy" id="3848"/>
    <lineage>
        <taxon>Eukaryota</taxon>
        <taxon>Viridiplantae</taxon>
        <taxon>Streptophyta</taxon>
        <taxon>Embryophyta</taxon>
        <taxon>Tracheophyta</taxon>
        <taxon>Spermatophyta</taxon>
        <taxon>Magnoliopsida</taxon>
        <taxon>eudicotyledons</taxon>
        <taxon>Gunneridae</taxon>
        <taxon>Pentapetalae</taxon>
        <taxon>rosids</taxon>
        <taxon>fabids</taxon>
        <taxon>Fabales</taxon>
        <taxon>Fabaceae</taxon>
        <taxon>Papilionoideae</taxon>
        <taxon>50 kb inversion clade</taxon>
        <taxon>NPAAA clade</taxon>
        <taxon>indigoferoid/millettioid clade</taxon>
        <taxon>Phaseoleae</taxon>
        <taxon>Glycine</taxon>
        <taxon>Glycine subgen. Soja</taxon>
    </lineage>
</organism>
<dbReference type="Proteomes" id="UP000053555">
    <property type="component" value="Unassembled WGS sequence"/>
</dbReference>
<proteinExistence type="predicted"/>
<gene>
    <name evidence="1" type="ORF">glysoja_027152</name>
</gene>
<reference evidence="1" key="1">
    <citation type="submission" date="2014-07" db="EMBL/GenBank/DDBJ databases">
        <title>Identification of a novel salt tolerance gene in wild soybean by whole-genome sequencing.</title>
        <authorList>
            <person name="Lam H.-M."/>
            <person name="Qi X."/>
            <person name="Li M.-W."/>
            <person name="Liu X."/>
            <person name="Xie M."/>
            <person name="Ni M."/>
            <person name="Xu X."/>
        </authorList>
    </citation>
    <scope>NUCLEOTIDE SEQUENCE [LARGE SCALE GENOMIC DNA]</scope>
    <source>
        <tissue evidence="1">Root</tissue>
    </source>
</reference>